<keyword evidence="3" id="KW-1185">Reference proteome</keyword>
<evidence type="ECO:0000313" key="2">
    <source>
        <dbReference type="EMBL" id="NCD68440.1"/>
    </source>
</evidence>
<dbReference type="Gene3D" id="2.40.160.60">
    <property type="entry name" value="Outer membrane protein transport protein (OMPP1/FadL/TodX)"/>
    <property type="match status" value="1"/>
</dbReference>
<dbReference type="SUPFAM" id="SSF56935">
    <property type="entry name" value="Porins"/>
    <property type="match status" value="1"/>
</dbReference>
<organism evidence="2 3">
    <name type="scientific">Mucilaginibacter agri</name>
    <dbReference type="NCBI Taxonomy" id="2695265"/>
    <lineage>
        <taxon>Bacteria</taxon>
        <taxon>Pseudomonadati</taxon>
        <taxon>Bacteroidota</taxon>
        <taxon>Sphingobacteriia</taxon>
        <taxon>Sphingobacteriales</taxon>
        <taxon>Sphingobacteriaceae</taxon>
        <taxon>Mucilaginibacter</taxon>
    </lineage>
</organism>
<evidence type="ECO:0008006" key="4">
    <source>
        <dbReference type="Google" id="ProtNLM"/>
    </source>
</evidence>
<dbReference type="RefSeq" id="WP_166584467.1">
    <property type="nucleotide sequence ID" value="NZ_WWEO01000038.1"/>
</dbReference>
<feature type="signal peptide" evidence="1">
    <location>
        <begin position="1"/>
        <end position="25"/>
    </location>
</feature>
<keyword evidence="1" id="KW-0732">Signal</keyword>
<reference evidence="2" key="1">
    <citation type="submission" date="2020-01" db="EMBL/GenBank/DDBJ databases">
        <authorList>
            <person name="Seo Y.L."/>
        </authorList>
    </citation>
    <scope>NUCLEOTIDE SEQUENCE</scope>
    <source>
        <strain evidence="2">R11</strain>
    </source>
</reference>
<accession>A0A966DRF7</accession>
<dbReference type="AlphaFoldDB" id="A0A966DRF7"/>
<protein>
    <recommendedName>
        <fullName evidence="4">Long-chain fatty acid transport protein</fullName>
    </recommendedName>
</protein>
<comment type="caution">
    <text evidence="2">The sequence shown here is derived from an EMBL/GenBank/DDBJ whole genome shotgun (WGS) entry which is preliminary data.</text>
</comment>
<gene>
    <name evidence="2" type="ORF">GSY63_03640</name>
</gene>
<sequence>MAKLYFARIIFLSVFLGFVLNETKAQDTNYWSSEYGPAGFLTPGAAVAFTRDSGVLYYNPALLGYNTKSTASISGSIYQLNSIKIKNGAGPGYNLNSSGAAIIPVAASGIFAFKGKKKFTIAYAIIHNPVLGYQASQQRDDKFNVLNDAYSPGNEVFIGQFDNQNTINETSGSLSTGFKLSKNLAVGFSTELLFRRQFYQSNQSTRVEINTPTTLGIPPLSDVESLYQTSYNYLGLRFKAGVAYNMERHHFGLNISSPLARLYGKADLLSNTFISNLIFANSDTANLLASTKQSKLKATYKMPVSIAAGYAYDTGWGQVYLSAEYFNSLAEYNIITPKNKPFIRDDGPADDPFTSSFLKSIDGRKSITNFGVGVSYNVNATLTGYVSARTDFTYAQKQEDIDADGYLPRTSYFNNYHGQIGANIKKRKFNLRTGLLLTYGHTNNYPQPINFSNPNENNYLTGNTTLTAQSFFGVGLMFAYIYNL</sequence>
<evidence type="ECO:0000256" key="1">
    <source>
        <dbReference type="SAM" id="SignalP"/>
    </source>
</evidence>
<feature type="chain" id="PRO_5038098695" description="Long-chain fatty acid transport protein" evidence="1">
    <location>
        <begin position="26"/>
        <end position="484"/>
    </location>
</feature>
<dbReference type="Proteomes" id="UP000638732">
    <property type="component" value="Unassembled WGS sequence"/>
</dbReference>
<name>A0A966DRF7_9SPHI</name>
<reference evidence="2" key="2">
    <citation type="submission" date="2020-10" db="EMBL/GenBank/DDBJ databases">
        <title>Mucilaginibacter sp. nov., isolated from soil.</title>
        <authorList>
            <person name="Jeon C.O."/>
        </authorList>
    </citation>
    <scope>NUCLEOTIDE SEQUENCE</scope>
    <source>
        <strain evidence="2">R11</strain>
    </source>
</reference>
<proteinExistence type="predicted"/>
<evidence type="ECO:0000313" key="3">
    <source>
        <dbReference type="Proteomes" id="UP000638732"/>
    </source>
</evidence>
<dbReference type="EMBL" id="WWEO01000038">
    <property type="protein sequence ID" value="NCD68440.1"/>
    <property type="molecule type" value="Genomic_DNA"/>
</dbReference>